<keyword evidence="13" id="KW-1185">Reference proteome</keyword>
<evidence type="ECO:0000256" key="5">
    <source>
        <dbReference type="ARBA" id="ARBA00022692"/>
    </source>
</evidence>
<dbReference type="Proteomes" id="UP000322234">
    <property type="component" value="Unassembled WGS sequence"/>
</dbReference>
<evidence type="ECO:0000313" key="13">
    <source>
        <dbReference type="Proteomes" id="UP000322234"/>
    </source>
</evidence>
<feature type="region of interest" description="Disordered" evidence="10">
    <location>
        <begin position="355"/>
        <end position="455"/>
    </location>
</feature>
<evidence type="ECO:0000313" key="12">
    <source>
        <dbReference type="EMBL" id="MXQ86720.1"/>
    </source>
</evidence>
<evidence type="ECO:0000256" key="4">
    <source>
        <dbReference type="ARBA" id="ARBA00022475"/>
    </source>
</evidence>
<dbReference type="PANTHER" id="PTHR23085:SF26">
    <property type="entry name" value="JUNCTOPHILIN-2"/>
    <property type="match status" value="1"/>
</dbReference>
<gene>
    <name evidence="12" type="ORF">E5288_WYG013007</name>
</gene>
<feature type="compositionally biased region" description="Pro residues" evidence="10">
    <location>
        <begin position="430"/>
        <end position="442"/>
    </location>
</feature>
<proteinExistence type="inferred from homology"/>
<comment type="caution">
    <text evidence="12">The sequence shown here is derived from an EMBL/GenBank/DDBJ whole genome shotgun (WGS) entry which is preliminary data.</text>
</comment>
<keyword evidence="9 11" id="KW-0472">Membrane</keyword>
<keyword evidence="4" id="KW-1003">Cell membrane</keyword>
<keyword evidence="6" id="KW-0677">Repeat</keyword>
<feature type="transmembrane region" description="Helical" evidence="11">
    <location>
        <begin position="463"/>
        <end position="484"/>
    </location>
</feature>
<dbReference type="SUPFAM" id="SSF82185">
    <property type="entry name" value="Histone H3 K4-specific methyltransferase SET7/9 N-terminal domain"/>
    <property type="match status" value="1"/>
</dbReference>
<evidence type="ECO:0000256" key="7">
    <source>
        <dbReference type="ARBA" id="ARBA00022824"/>
    </source>
</evidence>
<dbReference type="InterPro" id="IPR003409">
    <property type="entry name" value="MORN"/>
</dbReference>
<evidence type="ECO:0000256" key="6">
    <source>
        <dbReference type="ARBA" id="ARBA00022737"/>
    </source>
</evidence>
<keyword evidence="7" id="KW-0256">Endoplasmic reticulum</keyword>
<dbReference type="GO" id="GO:0005886">
    <property type="term" value="C:plasma membrane"/>
    <property type="evidence" value="ECO:0007669"/>
    <property type="project" value="UniProtKB-SubCell"/>
</dbReference>
<keyword evidence="8 11" id="KW-1133">Transmembrane helix</keyword>
<protein>
    <recommendedName>
        <fullName evidence="14">Junctophilin-2</fullName>
    </recommendedName>
</protein>
<keyword evidence="5 11" id="KW-0812">Transmembrane</keyword>
<dbReference type="PANTHER" id="PTHR23085">
    <property type="entry name" value="GH28348P"/>
    <property type="match status" value="1"/>
</dbReference>
<dbReference type="GO" id="GO:0005789">
    <property type="term" value="C:endoplasmic reticulum membrane"/>
    <property type="evidence" value="ECO:0007669"/>
    <property type="project" value="UniProtKB-SubCell"/>
</dbReference>
<evidence type="ECO:0000256" key="10">
    <source>
        <dbReference type="SAM" id="MobiDB-lite"/>
    </source>
</evidence>
<organism evidence="12 13">
    <name type="scientific">Bos mutus</name>
    <name type="common">wild yak</name>
    <dbReference type="NCBI Taxonomy" id="72004"/>
    <lineage>
        <taxon>Eukaryota</taxon>
        <taxon>Metazoa</taxon>
        <taxon>Chordata</taxon>
        <taxon>Craniata</taxon>
        <taxon>Vertebrata</taxon>
        <taxon>Euteleostomi</taxon>
        <taxon>Mammalia</taxon>
        <taxon>Eutheria</taxon>
        <taxon>Laurasiatheria</taxon>
        <taxon>Artiodactyla</taxon>
        <taxon>Ruminantia</taxon>
        <taxon>Pecora</taxon>
        <taxon>Bovidae</taxon>
        <taxon>Bovinae</taxon>
        <taxon>Bos</taxon>
    </lineage>
</organism>
<dbReference type="AlphaFoldDB" id="A0A6B0RA27"/>
<dbReference type="Gene3D" id="2.20.110.10">
    <property type="entry name" value="Histone H3 K4-specific methyltransferase SET7/9 N-terminal domain"/>
    <property type="match status" value="1"/>
</dbReference>
<dbReference type="SMART" id="SM00698">
    <property type="entry name" value="MORN"/>
    <property type="match status" value="4"/>
</dbReference>
<evidence type="ECO:0000256" key="11">
    <source>
        <dbReference type="SAM" id="Phobius"/>
    </source>
</evidence>
<feature type="compositionally biased region" description="Low complexity" evidence="10">
    <location>
        <begin position="414"/>
        <end position="429"/>
    </location>
</feature>
<dbReference type="InterPro" id="IPR017191">
    <property type="entry name" value="Junctophilin"/>
</dbReference>
<evidence type="ECO:0008006" key="14">
    <source>
        <dbReference type="Google" id="ProtNLM"/>
    </source>
</evidence>
<dbReference type="GO" id="GO:0016529">
    <property type="term" value="C:sarcoplasmic reticulum"/>
    <property type="evidence" value="ECO:0007669"/>
    <property type="project" value="TreeGrafter"/>
</dbReference>
<sequence length="485" mass="52263">MAGQLENGEEVRGYDEMSGGRFDFDDGGAYCGGWEGGKAHGHGLCTGPKGQGEYSGSWNFGFEVAGVYTWPSGNTFEGYWSQGKRHGLGIETKGRWLYKGEWTHGFKGRYGTRQSSSSGAKYEGTWNNGLQDGYGTETYADGGTYQGQFTNGMRHGYGVRQSVPYGMAVVVRSPLRTSLSLWGSFERGMGIQTNGAFLNLVQEEEVSCSHSGFQWRTVDLLAEARCGSPGTEAPSPSGWREDAQESLCPWTTGLNKYSLTAQVNKSVVQGVSLWVGEEGQRGLVLWRDPETPPCRLLRTSHAKAKAEAAEQAALAANQESNIARTLARELAPDFYQPGPEYQKRRLLQEILENSESLLDSPDRGPGAAGLPERLRESPELHERETPAPEGGPPYAVRTAPPAPPPFEDEPEPPAADSVPPSPAAAAAPGTAPPPRSPAPAPESPAKLEPKPIVPKAEPKVPNTVLICMVILLNIGLAILFVHLLT</sequence>
<evidence type="ECO:0000256" key="1">
    <source>
        <dbReference type="ARBA" id="ARBA00004163"/>
    </source>
</evidence>
<evidence type="ECO:0000256" key="8">
    <source>
        <dbReference type="ARBA" id="ARBA00022989"/>
    </source>
</evidence>
<accession>A0A6B0RA27</accession>
<evidence type="ECO:0000256" key="3">
    <source>
        <dbReference type="ARBA" id="ARBA00008599"/>
    </source>
</evidence>
<dbReference type="GO" id="GO:0030314">
    <property type="term" value="C:junctional membrane complex"/>
    <property type="evidence" value="ECO:0007669"/>
    <property type="project" value="InterPro"/>
</dbReference>
<evidence type="ECO:0000256" key="9">
    <source>
        <dbReference type="ARBA" id="ARBA00023136"/>
    </source>
</evidence>
<comment type="subcellular location">
    <subcellularLocation>
        <location evidence="2">Cell membrane</location>
        <topology evidence="2">Peripheral membrane protein</topology>
    </subcellularLocation>
    <subcellularLocation>
        <location evidence="1">Endoplasmic reticulum membrane</location>
        <topology evidence="1">Single-pass type IV membrane protein</topology>
    </subcellularLocation>
</comment>
<reference evidence="12" key="1">
    <citation type="submission" date="2019-10" db="EMBL/GenBank/DDBJ databases">
        <title>The sequence and de novo assembly of the wild yak genome.</title>
        <authorList>
            <person name="Liu Y."/>
        </authorList>
    </citation>
    <scope>NUCLEOTIDE SEQUENCE [LARGE SCALE GENOMIC DNA]</scope>
    <source>
        <strain evidence="12">WY2019</strain>
    </source>
</reference>
<dbReference type="Pfam" id="PF02493">
    <property type="entry name" value="MORN"/>
    <property type="match status" value="6"/>
</dbReference>
<feature type="compositionally biased region" description="Basic and acidic residues" evidence="10">
    <location>
        <begin position="372"/>
        <end position="386"/>
    </location>
</feature>
<comment type="similarity">
    <text evidence="3">Belongs to the junctophilin family.</text>
</comment>
<dbReference type="FunFam" id="2.20.110.10:FF:000003">
    <property type="entry name" value="Junctophilin"/>
    <property type="match status" value="1"/>
</dbReference>
<evidence type="ECO:0000256" key="2">
    <source>
        <dbReference type="ARBA" id="ARBA00004202"/>
    </source>
</evidence>
<name>A0A6B0RA27_9CETA</name>
<dbReference type="EMBL" id="VBQZ03000034">
    <property type="protein sequence ID" value="MXQ86720.1"/>
    <property type="molecule type" value="Genomic_DNA"/>
</dbReference>